<sequence length="288" mass="34094">MLILISISFFEEENMTIIATSSDNHFDVNKVNVNEIIDQQAAYLLSMNVDYYLIAGDLFNDFDETLKYISDLKKILNNRVVVLFIAGNHDMVKNVTFDTLETLSNESYLHNRYIDIPGTQWRLVGNNGWYDYSYSKQLKRSDEEMLRWKMNYWIDRKIVQPMSDVERFNLSLKQTDKLISEGKKLNKKILFMTHFVPSLSYIRVNDDNRFWNVVNGMLGSQKMGSLLESYKVEKVLFGHLHVKHNPVQIHETTYYMKPVGYGQKKYNEWTKNTFMEEWKFALQIINLK</sequence>
<dbReference type="Proteomes" id="UP000051450">
    <property type="component" value="Unassembled WGS sequence"/>
</dbReference>
<accession>A0A0R1HQH4</accession>
<reference evidence="2 3" key="1">
    <citation type="journal article" date="2015" name="Genome Announc.">
        <title>Expanding the biotechnology potential of lactobacilli through comparative genomics of 213 strains and associated genera.</title>
        <authorList>
            <person name="Sun Z."/>
            <person name="Harris H.M."/>
            <person name="McCann A."/>
            <person name="Guo C."/>
            <person name="Argimon S."/>
            <person name="Zhang W."/>
            <person name="Yang X."/>
            <person name="Jeffery I.B."/>
            <person name="Cooney J.C."/>
            <person name="Kagawa T.F."/>
            <person name="Liu W."/>
            <person name="Song Y."/>
            <person name="Salvetti E."/>
            <person name="Wrobel A."/>
            <person name="Rasinkangas P."/>
            <person name="Parkhill J."/>
            <person name="Rea M.C."/>
            <person name="O'Sullivan O."/>
            <person name="Ritari J."/>
            <person name="Douillard F.P."/>
            <person name="Paul Ross R."/>
            <person name="Yang R."/>
            <person name="Briner A.E."/>
            <person name="Felis G.E."/>
            <person name="de Vos W.M."/>
            <person name="Barrangou R."/>
            <person name="Klaenhammer T.R."/>
            <person name="Caufield P.W."/>
            <person name="Cui Y."/>
            <person name="Zhang H."/>
            <person name="O'Toole P.W."/>
        </authorList>
    </citation>
    <scope>NUCLEOTIDE SEQUENCE [LARGE SCALE GENOMIC DNA]</scope>
    <source>
        <strain evidence="2 3">DSM 15638</strain>
    </source>
</reference>
<protein>
    <recommendedName>
        <fullName evidence="1">Calcineurin-like phosphoesterase domain-containing protein</fullName>
    </recommendedName>
</protein>
<comment type="caution">
    <text evidence="2">The sequence shown here is derived from an EMBL/GenBank/DDBJ whole genome shotgun (WGS) entry which is preliminary data.</text>
</comment>
<dbReference type="CDD" id="cd00838">
    <property type="entry name" value="MPP_superfamily"/>
    <property type="match status" value="1"/>
</dbReference>
<dbReference type="NCBIfam" id="TIGR03729">
    <property type="entry name" value="acc_ester"/>
    <property type="match status" value="1"/>
</dbReference>
<proteinExistence type="predicted"/>
<dbReference type="Pfam" id="PF00149">
    <property type="entry name" value="Metallophos"/>
    <property type="match status" value="1"/>
</dbReference>
<gene>
    <name evidence="2" type="ORF">FC66_GL001140</name>
</gene>
<dbReference type="AlphaFoldDB" id="A0A0R1HQH4"/>
<evidence type="ECO:0000313" key="3">
    <source>
        <dbReference type="Proteomes" id="UP000051450"/>
    </source>
</evidence>
<name>A0A0R1HQH4_9LACO</name>
<evidence type="ECO:0000259" key="1">
    <source>
        <dbReference type="Pfam" id="PF00149"/>
    </source>
</evidence>
<dbReference type="GO" id="GO:0016787">
    <property type="term" value="F:hydrolase activity"/>
    <property type="evidence" value="ECO:0007669"/>
    <property type="project" value="InterPro"/>
</dbReference>
<dbReference type="InterPro" id="IPR029052">
    <property type="entry name" value="Metallo-depent_PP-like"/>
</dbReference>
<dbReference type="InterPro" id="IPR004843">
    <property type="entry name" value="Calcineurin-like_PHP"/>
</dbReference>
<dbReference type="EMBL" id="AZDI01000005">
    <property type="protein sequence ID" value="KRK45681.1"/>
    <property type="molecule type" value="Genomic_DNA"/>
</dbReference>
<feature type="domain" description="Calcineurin-like phosphoesterase" evidence="1">
    <location>
        <begin position="22"/>
        <end position="242"/>
    </location>
</feature>
<dbReference type="STRING" id="1423719.FC66_GL001140"/>
<dbReference type="PATRIC" id="fig|1423719.4.peg.1161"/>
<dbReference type="Gene3D" id="3.60.21.10">
    <property type="match status" value="1"/>
</dbReference>
<evidence type="ECO:0000313" key="2">
    <source>
        <dbReference type="EMBL" id="KRK45681.1"/>
    </source>
</evidence>
<organism evidence="2 3">
    <name type="scientific">Dellaglioa algida DSM 15638</name>
    <dbReference type="NCBI Taxonomy" id="1423719"/>
    <lineage>
        <taxon>Bacteria</taxon>
        <taxon>Bacillati</taxon>
        <taxon>Bacillota</taxon>
        <taxon>Bacilli</taxon>
        <taxon>Lactobacillales</taxon>
        <taxon>Lactobacillaceae</taxon>
        <taxon>Dellaglioa</taxon>
    </lineage>
</organism>
<dbReference type="InterPro" id="IPR022302">
    <property type="entry name" value="Phosphoesterase_putative"/>
</dbReference>
<keyword evidence="3" id="KW-1185">Reference proteome</keyword>
<dbReference type="SUPFAM" id="SSF56300">
    <property type="entry name" value="Metallo-dependent phosphatases"/>
    <property type="match status" value="1"/>
</dbReference>